<dbReference type="EC" id="1.1.1.133" evidence="3 6"/>
<evidence type="ECO:0000313" key="8">
    <source>
        <dbReference type="EMBL" id="SMO85816.1"/>
    </source>
</evidence>
<keyword evidence="6" id="KW-0560">Oxidoreductase</keyword>
<proteinExistence type="inferred from homology"/>
<comment type="pathway">
    <text evidence="1 6">Carbohydrate biosynthesis; dTDP-L-rhamnose biosynthesis.</text>
</comment>
<evidence type="ECO:0000256" key="5">
    <source>
        <dbReference type="ARBA" id="ARBA00048200"/>
    </source>
</evidence>
<dbReference type="GO" id="GO:0019305">
    <property type="term" value="P:dTDP-rhamnose biosynthetic process"/>
    <property type="evidence" value="ECO:0007669"/>
    <property type="project" value="UniProtKB-UniPathway"/>
</dbReference>
<reference evidence="8 9" key="1">
    <citation type="submission" date="2017-05" db="EMBL/GenBank/DDBJ databases">
        <authorList>
            <person name="Varghese N."/>
            <person name="Submissions S."/>
        </authorList>
    </citation>
    <scope>NUCLEOTIDE SEQUENCE [LARGE SCALE GENOMIC DNA]</scope>
    <source>
        <strain evidence="8 9">DSM 21985</strain>
    </source>
</reference>
<evidence type="ECO:0000256" key="3">
    <source>
        <dbReference type="ARBA" id="ARBA00012929"/>
    </source>
</evidence>
<dbReference type="NCBIfam" id="TIGR01214">
    <property type="entry name" value="rmlD"/>
    <property type="match status" value="1"/>
</dbReference>
<dbReference type="CDD" id="cd05254">
    <property type="entry name" value="dTDP_HR_like_SDR_e"/>
    <property type="match status" value="1"/>
</dbReference>
<comment type="catalytic activity">
    <reaction evidence="5">
        <text>dTDP-beta-L-rhamnose + NADP(+) = dTDP-4-dehydro-beta-L-rhamnose + NADPH + H(+)</text>
        <dbReference type="Rhea" id="RHEA:21796"/>
        <dbReference type="ChEBI" id="CHEBI:15378"/>
        <dbReference type="ChEBI" id="CHEBI:57510"/>
        <dbReference type="ChEBI" id="CHEBI:57783"/>
        <dbReference type="ChEBI" id="CHEBI:58349"/>
        <dbReference type="ChEBI" id="CHEBI:62830"/>
        <dbReference type="EC" id="1.1.1.133"/>
    </reaction>
</comment>
<dbReference type="InterPro" id="IPR005913">
    <property type="entry name" value="dTDP_dehydrorham_reduct"/>
</dbReference>
<dbReference type="AlphaFoldDB" id="A0A521EPH1"/>
<evidence type="ECO:0000256" key="6">
    <source>
        <dbReference type="RuleBase" id="RU364082"/>
    </source>
</evidence>
<sequence>MRILVTGGSGQLGSEWVQYLNRQEVEFISLSSYDFDLTDHADTRRVMGNLKPDVLINCAAYTKVDQAEEEPEKAFAINGEGVANLAGYCAEHDIKLVHFSTDYVFPGTKEDGEKLPGGYPEDHPTNPINVYGESKLAGEKALKESGCSYLLCRVSWLCGRYGNNFVKTMLKLGHERDLLKVVNDQHGCPTFTKNAVDLCWKLILQEEEGTFHLSSKGKISWYDFANEIFKQADVKVHVEPVDSSEFASAAKRPAFSLLSTQKIANISGAEVIGWKEGLKNLLSELNT</sequence>
<dbReference type="UniPathway" id="UPA00124"/>
<dbReference type="Pfam" id="PF04321">
    <property type="entry name" value="RmlD_sub_bind"/>
    <property type="match status" value="1"/>
</dbReference>
<evidence type="ECO:0000256" key="2">
    <source>
        <dbReference type="ARBA" id="ARBA00010944"/>
    </source>
</evidence>
<dbReference type="PANTHER" id="PTHR10491">
    <property type="entry name" value="DTDP-4-DEHYDRORHAMNOSE REDUCTASE"/>
    <property type="match status" value="1"/>
</dbReference>
<dbReference type="PANTHER" id="PTHR10491:SF4">
    <property type="entry name" value="METHIONINE ADENOSYLTRANSFERASE 2 SUBUNIT BETA"/>
    <property type="match status" value="1"/>
</dbReference>
<keyword evidence="6" id="KW-0521">NADP</keyword>
<gene>
    <name evidence="8" type="ORF">SAMN06265219_11314</name>
</gene>
<dbReference type="InterPro" id="IPR029903">
    <property type="entry name" value="RmlD-like-bd"/>
</dbReference>
<dbReference type="RefSeq" id="WP_142455321.1">
    <property type="nucleotide sequence ID" value="NZ_FXTP01000013.1"/>
</dbReference>
<feature type="domain" description="RmlD-like substrate binding" evidence="7">
    <location>
        <begin position="1"/>
        <end position="285"/>
    </location>
</feature>
<dbReference type="OrthoDB" id="9803892at2"/>
<dbReference type="EMBL" id="FXTP01000013">
    <property type="protein sequence ID" value="SMO85816.1"/>
    <property type="molecule type" value="Genomic_DNA"/>
</dbReference>
<dbReference type="Gene3D" id="3.40.50.720">
    <property type="entry name" value="NAD(P)-binding Rossmann-like Domain"/>
    <property type="match status" value="1"/>
</dbReference>
<organism evidence="8 9">
    <name type="scientific">Gracilimonas mengyeensis</name>
    <dbReference type="NCBI Taxonomy" id="1302730"/>
    <lineage>
        <taxon>Bacteria</taxon>
        <taxon>Pseudomonadati</taxon>
        <taxon>Balneolota</taxon>
        <taxon>Balneolia</taxon>
        <taxon>Balneolales</taxon>
        <taxon>Balneolaceae</taxon>
        <taxon>Gracilimonas</taxon>
    </lineage>
</organism>
<dbReference type="GO" id="GO:0008831">
    <property type="term" value="F:dTDP-4-dehydrorhamnose reductase activity"/>
    <property type="evidence" value="ECO:0007669"/>
    <property type="project" value="UniProtKB-EC"/>
</dbReference>
<name>A0A521EPH1_9BACT</name>
<evidence type="ECO:0000313" key="9">
    <source>
        <dbReference type="Proteomes" id="UP000317557"/>
    </source>
</evidence>
<protein>
    <recommendedName>
        <fullName evidence="4 6">dTDP-4-dehydrorhamnose reductase</fullName>
        <ecNumber evidence="3 6">1.1.1.133</ecNumber>
    </recommendedName>
</protein>
<comment type="function">
    <text evidence="6">Catalyzes the reduction of dTDP-6-deoxy-L-lyxo-4-hexulose to yield dTDP-L-rhamnose.</text>
</comment>
<dbReference type="SUPFAM" id="SSF51735">
    <property type="entry name" value="NAD(P)-binding Rossmann-fold domains"/>
    <property type="match status" value="1"/>
</dbReference>
<accession>A0A521EPH1</accession>
<comment type="similarity">
    <text evidence="2 6">Belongs to the dTDP-4-dehydrorhamnose reductase family.</text>
</comment>
<evidence type="ECO:0000259" key="7">
    <source>
        <dbReference type="Pfam" id="PF04321"/>
    </source>
</evidence>
<dbReference type="InterPro" id="IPR036291">
    <property type="entry name" value="NAD(P)-bd_dom_sf"/>
</dbReference>
<evidence type="ECO:0000256" key="4">
    <source>
        <dbReference type="ARBA" id="ARBA00017099"/>
    </source>
</evidence>
<dbReference type="Gene3D" id="3.90.25.10">
    <property type="entry name" value="UDP-galactose 4-epimerase, domain 1"/>
    <property type="match status" value="1"/>
</dbReference>
<dbReference type="Proteomes" id="UP000317557">
    <property type="component" value="Unassembled WGS sequence"/>
</dbReference>
<evidence type="ECO:0000256" key="1">
    <source>
        <dbReference type="ARBA" id="ARBA00004781"/>
    </source>
</evidence>
<keyword evidence="9" id="KW-1185">Reference proteome</keyword>